<dbReference type="PaxDb" id="589924-Ferp_1939"/>
<dbReference type="STRING" id="589924.Ferp_1939"/>
<evidence type="ECO:0000256" key="1">
    <source>
        <dbReference type="SAM" id="Phobius"/>
    </source>
</evidence>
<dbReference type="HOGENOM" id="CLU_2802037_0_0_2"/>
<protein>
    <submittedName>
        <fullName evidence="2">Uncharacterized protein</fullName>
    </submittedName>
</protein>
<proteinExistence type="predicted"/>
<feature type="transmembrane region" description="Helical" evidence="1">
    <location>
        <begin position="43"/>
        <end position="66"/>
    </location>
</feature>
<keyword evidence="1" id="KW-1133">Transmembrane helix</keyword>
<dbReference type="AlphaFoldDB" id="D3S014"/>
<dbReference type="KEGG" id="fpl:Ferp_1939"/>
<evidence type="ECO:0000313" key="2">
    <source>
        <dbReference type="EMBL" id="ADC66077.1"/>
    </source>
</evidence>
<dbReference type="RefSeq" id="WP_012966416.1">
    <property type="nucleotide sequence ID" value="NC_013849.1"/>
</dbReference>
<sequence length="67" mass="7299">MKESIDVLMEDGEVPELKGGKVDEKRVVSSVDLEEIVSSENSFVVRVIDVLIVLVAITVFLLLAGIL</sequence>
<name>D3S014_FERPA</name>
<dbReference type="Proteomes" id="UP000002613">
    <property type="component" value="Chromosome"/>
</dbReference>
<dbReference type="GeneID" id="8779470"/>
<keyword evidence="1" id="KW-0812">Transmembrane</keyword>
<accession>D3S014</accession>
<keyword evidence="1" id="KW-0472">Membrane</keyword>
<reference evidence="2 3" key="2">
    <citation type="journal article" date="2011" name="Stand. Genomic Sci.">
        <title>Complete genome sequence of Ferroglobus placidus AEDII12DO.</title>
        <authorList>
            <person name="Anderson I."/>
            <person name="Risso C."/>
            <person name="Holmes D."/>
            <person name="Lucas S."/>
            <person name="Copeland A."/>
            <person name="Lapidus A."/>
            <person name="Cheng J.F."/>
            <person name="Bruce D."/>
            <person name="Goodwin L."/>
            <person name="Pitluck S."/>
            <person name="Saunders E."/>
            <person name="Brettin T."/>
            <person name="Detter J.C."/>
            <person name="Han C."/>
            <person name="Tapia R."/>
            <person name="Larimer F."/>
            <person name="Land M."/>
            <person name="Hauser L."/>
            <person name="Woyke T."/>
            <person name="Lovley D."/>
            <person name="Kyrpides N."/>
            <person name="Ivanova N."/>
        </authorList>
    </citation>
    <scope>NUCLEOTIDE SEQUENCE [LARGE SCALE GENOMIC DNA]</scope>
    <source>
        <strain evidence="3">DSM 10642 / AEDII12DO</strain>
    </source>
</reference>
<reference evidence="3" key="1">
    <citation type="submission" date="2010-02" db="EMBL/GenBank/DDBJ databases">
        <title>Complete sequence of Ferroglobus placidus DSM 10642.</title>
        <authorList>
            <consortium name="US DOE Joint Genome Institute"/>
            <person name="Lucas S."/>
            <person name="Copeland A."/>
            <person name="Lapidus A."/>
            <person name="Cheng J.-F."/>
            <person name="Bruce D."/>
            <person name="Goodwin L."/>
            <person name="Pitluck S."/>
            <person name="Saunders E."/>
            <person name="Brettin T."/>
            <person name="Detter J.C."/>
            <person name="Han C."/>
            <person name="Tapia R."/>
            <person name="Larimer F."/>
            <person name="Land M."/>
            <person name="Hauser L."/>
            <person name="Kyrpides N."/>
            <person name="Ivanova N."/>
            <person name="Holmes D."/>
            <person name="Lovley D."/>
            <person name="Kyrpides N."/>
            <person name="Anderson I.J."/>
            <person name="Woyke T."/>
        </authorList>
    </citation>
    <scope>NUCLEOTIDE SEQUENCE [LARGE SCALE GENOMIC DNA]</scope>
    <source>
        <strain evidence="3">DSM 10642 / AEDII12DO</strain>
    </source>
</reference>
<dbReference type="EMBL" id="CP001899">
    <property type="protein sequence ID" value="ADC66077.1"/>
    <property type="molecule type" value="Genomic_DNA"/>
</dbReference>
<evidence type="ECO:0000313" key="3">
    <source>
        <dbReference type="Proteomes" id="UP000002613"/>
    </source>
</evidence>
<gene>
    <name evidence="2" type="ordered locus">Ferp_1939</name>
</gene>
<organism evidence="2 3">
    <name type="scientific">Ferroglobus placidus (strain DSM 10642 / AEDII12DO)</name>
    <dbReference type="NCBI Taxonomy" id="589924"/>
    <lineage>
        <taxon>Archaea</taxon>
        <taxon>Methanobacteriati</taxon>
        <taxon>Methanobacteriota</taxon>
        <taxon>Archaeoglobi</taxon>
        <taxon>Archaeoglobales</taxon>
        <taxon>Archaeoglobaceae</taxon>
        <taxon>Ferroglobus</taxon>
    </lineage>
</organism>
<keyword evidence="3" id="KW-1185">Reference proteome</keyword>